<dbReference type="Gene3D" id="2.60.40.1090">
    <property type="entry name" value="Fimbrial-type adhesion domain"/>
    <property type="match status" value="1"/>
</dbReference>
<name>A0ABY3X2B5_9GAMM</name>
<gene>
    <name evidence="2" type="ORF">MMG00_03970</name>
</gene>
<keyword evidence="3" id="KW-1185">Reference proteome</keyword>
<protein>
    <recommendedName>
        <fullName evidence="4">Type 1 fimbrial protein</fullName>
    </recommendedName>
</protein>
<evidence type="ECO:0000313" key="3">
    <source>
        <dbReference type="Proteomes" id="UP000829542"/>
    </source>
</evidence>
<dbReference type="InterPro" id="IPR008966">
    <property type="entry name" value="Adhesion_dom_sf"/>
</dbReference>
<dbReference type="EMBL" id="CP093379">
    <property type="protein sequence ID" value="UNM97017.1"/>
    <property type="molecule type" value="Genomic_DNA"/>
</dbReference>
<evidence type="ECO:0008006" key="4">
    <source>
        <dbReference type="Google" id="ProtNLM"/>
    </source>
</evidence>
<organism evidence="2 3">
    <name type="scientific">Ignatzschineria rhizosphaerae</name>
    <dbReference type="NCBI Taxonomy" id="2923279"/>
    <lineage>
        <taxon>Bacteria</taxon>
        <taxon>Pseudomonadati</taxon>
        <taxon>Pseudomonadota</taxon>
        <taxon>Gammaproteobacteria</taxon>
        <taxon>Cardiobacteriales</taxon>
        <taxon>Ignatzschineriaceae</taxon>
        <taxon>Ignatzschineria</taxon>
    </lineage>
</organism>
<keyword evidence="1" id="KW-0732">Signal</keyword>
<evidence type="ECO:0000256" key="1">
    <source>
        <dbReference type="SAM" id="SignalP"/>
    </source>
</evidence>
<dbReference type="SUPFAM" id="SSF49401">
    <property type="entry name" value="Bacterial adhesins"/>
    <property type="match status" value="1"/>
</dbReference>
<accession>A0ABY3X2B5</accession>
<dbReference type="Proteomes" id="UP000829542">
    <property type="component" value="Chromosome"/>
</dbReference>
<feature type="signal peptide" evidence="1">
    <location>
        <begin position="1"/>
        <end position="20"/>
    </location>
</feature>
<dbReference type="InterPro" id="IPR036937">
    <property type="entry name" value="Adhesion_dom_fimbrial_sf"/>
</dbReference>
<dbReference type="RefSeq" id="WP_242151713.1">
    <property type="nucleotide sequence ID" value="NZ_CP093379.1"/>
</dbReference>
<proteinExistence type="predicted"/>
<feature type="chain" id="PRO_5045425100" description="Type 1 fimbrial protein" evidence="1">
    <location>
        <begin position="21"/>
        <end position="175"/>
    </location>
</feature>
<evidence type="ECO:0000313" key="2">
    <source>
        <dbReference type="EMBL" id="UNM97017.1"/>
    </source>
</evidence>
<sequence>MKKLILAISSLLLMPLLSYAQTHSSFDINGKIISPETICIVNANDILIPDTNLNQLSNIKDHGDWGYSSIALTECTIGIVGQEKKSSVNLRILSSTSSGHDYWVNNGSVSGPLGIELQIDEMLISASTPNNIPPKEITSGYAEFKTQARLVRIKEGAIAPGDGIRVPIDYMIDYK</sequence>
<reference evidence="2 3" key="1">
    <citation type="submission" date="2022-03" db="EMBL/GenBank/DDBJ databases">
        <title>Ignatzschineria rhizosphaerae HR5S32.</title>
        <authorList>
            <person name="Sun J.Q."/>
            <person name="Feng J.Y."/>
        </authorList>
    </citation>
    <scope>NUCLEOTIDE SEQUENCE [LARGE SCALE GENOMIC DNA]</scope>
    <source>
        <strain evidence="2 3">HR5S32</strain>
    </source>
</reference>